<protein>
    <recommendedName>
        <fullName evidence="1">Right handed beta helix domain-containing protein</fullName>
    </recommendedName>
</protein>
<dbReference type="GeneID" id="14890063"/>
<evidence type="ECO:0000313" key="3">
    <source>
        <dbReference type="Proteomes" id="UP000014680"/>
    </source>
</evidence>
<dbReference type="InterPro" id="IPR022441">
    <property type="entry name" value="Para_beta_helix_rpt-2"/>
</dbReference>
<dbReference type="InterPro" id="IPR011050">
    <property type="entry name" value="Pectin_lyase_fold/virulence"/>
</dbReference>
<dbReference type="NCBIfam" id="TIGR03804">
    <property type="entry name" value="para_beta_helix"/>
    <property type="match status" value="1"/>
</dbReference>
<dbReference type="Pfam" id="PF13229">
    <property type="entry name" value="Beta_helix"/>
    <property type="match status" value="1"/>
</dbReference>
<dbReference type="EMBL" id="KB206479">
    <property type="protein sequence ID" value="ELP91130.1"/>
    <property type="molecule type" value="Genomic_DNA"/>
</dbReference>
<evidence type="ECO:0000259" key="1">
    <source>
        <dbReference type="Pfam" id="PF13229"/>
    </source>
</evidence>
<gene>
    <name evidence="2" type="ORF">EIN_269960</name>
</gene>
<dbReference type="InterPro" id="IPR039448">
    <property type="entry name" value="Beta_helix"/>
</dbReference>
<dbReference type="RefSeq" id="XP_004257901.1">
    <property type="nucleotide sequence ID" value="XM_004257853.1"/>
</dbReference>
<organism evidence="2 3">
    <name type="scientific">Entamoeba invadens IP1</name>
    <dbReference type="NCBI Taxonomy" id="370355"/>
    <lineage>
        <taxon>Eukaryota</taxon>
        <taxon>Amoebozoa</taxon>
        <taxon>Evosea</taxon>
        <taxon>Archamoebae</taxon>
        <taxon>Mastigamoebida</taxon>
        <taxon>Entamoebidae</taxon>
        <taxon>Entamoeba</taxon>
    </lineage>
</organism>
<proteinExistence type="predicted"/>
<dbReference type="VEuPathDB" id="AmoebaDB:EIN_269960"/>
<dbReference type="Gene3D" id="2.160.20.10">
    <property type="entry name" value="Single-stranded right-handed beta-helix, Pectin lyase-like"/>
    <property type="match status" value="1"/>
</dbReference>
<keyword evidence="3" id="KW-1185">Reference proteome</keyword>
<dbReference type="Proteomes" id="UP000014680">
    <property type="component" value="Unassembled WGS sequence"/>
</dbReference>
<feature type="domain" description="Right handed beta helix" evidence="1">
    <location>
        <begin position="38"/>
        <end position="185"/>
    </location>
</feature>
<dbReference type="InterPro" id="IPR012334">
    <property type="entry name" value="Pectin_lyas_fold"/>
</dbReference>
<sequence>MSNFKVFNSSKWAMFATGENILFKNNFIDGCMLNNKNCQIDGWLPCIGTYAISPELPIMSSNITFTDNEVANSWGEAIDLIMCSGCTVKNNYVHDVFPFAIYMDNSQNCVIESNTIKFTNYSICSNYSKYMAIVLGDEVRSTKMVPMLNITIRNNFVWGAQFGVGYWGWNDIAYYSDVTVANNIFFNISMLALGFQTACVVKNKTKNNQFKNNFIYSNYPWGSAIVNESEISTWNISDNVYYGGSNKILEDSWNGTDGMSHSVHFKKEEIGLEQFWQGGLYGNCTNESYFDVNVKPYCFVPYKNSILYHSGVHVKYTDLDGKIDKDYFGFVRNKYKPSIGFAEGKMDSRANNITVVVFIIILFVLF</sequence>
<accession>A0A0A1UE98</accession>
<dbReference type="AlphaFoldDB" id="A0A0A1UE98"/>
<dbReference type="KEGG" id="eiv:EIN_269960"/>
<dbReference type="InterPro" id="IPR006626">
    <property type="entry name" value="PbH1"/>
</dbReference>
<name>A0A0A1UE98_ENTIV</name>
<dbReference type="SUPFAM" id="SSF51126">
    <property type="entry name" value="Pectin lyase-like"/>
    <property type="match status" value="1"/>
</dbReference>
<evidence type="ECO:0000313" key="2">
    <source>
        <dbReference type="EMBL" id="ELP91130.1"/>
    </source>
</evidence>
<dbReference type="SMART" id="SM00710">
    <property type="entry name" value="PbH1"/>
    <property type="match status" value="4"/>
</dbReference>
<reference evidence="2 3" key="1">
    <citation type="submission" date="2012-10" db="EMBL/GenBank/DDBJ databases">
        <authorList>
            <person name="Zafar N."/>
            <person name="Inman J."/>
            <person name="Hall N."/>
            <person name="Lorenzi H."/>
            <person name="Caler E."/>
        </authorList>
    </citation>
    <scope>NUCLEOTIDE SEQUENCE [LARGE SCALE GENOMIC DNA]</scope>
    <source>
        <strain evidence="2 3">IP1</strain>
    </source>
</reference>